<sequence>MTNRIHALVKQSCLFAVLAVSATAAQAQLIGANAGALPAEQQSRFNAPSEADQSAQNSQTQWQSGRYGPVNPQGRPGLAPLPQDELPSFGSHLFSGGFSGMRADGLNPDYVITPGDQVTLRVWGAVEIDRVLPVDAQGNIFIPGVGPIKVQGIKHGQLDAKVRAAVNSIYSNNVQVYTNLQGVQPVSVFVTGYVQNPGRFAGTPNDSLLYFLDQAGGIDDATGSYRKVRVVRGGNTIATADLYAFLINGTLPNLQYKDGDTIVVEERGPTVTVEGDVARPYRYELQPGAMTGQTLLELARLKSNVTHVLLRGARANGPVSSYIDLPDFRGQALQSGDQVVFSSDMRDDTIVVELEGSYYGPSRFALPRDARLHELLDAIAVPQNMTDVHSISLKRISVAERQKQALEESLARLETTYLGASSSTPEEAEIRVREAELISNFIERAREVEPNGRLVLANAGTITDIRLQDGDVITIPEVSDSILISGEVLVPQSVVFSAGRSAKDYIAGAGGFTDHANESRILVVRQNGEVREANDVTLRPGDEILVLPQAPTKNLQLAGTITQILYQIAIAAKVAVDL</sequence>
<gene>
    <name evidence="6" type="ORF">C7I36_00570</name>
</gene>
<organism evidence="6 7">
    <name type="scientific">Zobellella taiwanensis</name>
    <dbReference type="NCBI Taxonomy" id="347535"/>
    <lineage>
        <taxon>Bacteria</taxon>
        <taxon>Pseudomonadati</taxon>
        <taxon>Pseudomonadota</taxon>
        <taxon>Gammaproteobacteria</taxon>
        <taxon>Aeromonadales</taxon>
        <taxon>Aeromonadaceae</taxon>
        <taxon>Zobellella</taxon>
    </lineage>
</organism>
<evidence type="ECO:0000259" key="5">
    <source>
        <dbReference type="Pfam" id="PF10531"/>
    </source>
</evidence>
<evidence type="ECO:0000313" key="6">
    <source>
        <dbReference type="EMBL" id="PSJ48351.1"/>
    </source>
</evidence>
<dbReference type="PANTHER" id="PTHR33619:SF3">
    <property type="entry name" value="POLYSACCHARIDE EXPORT PROTEIN GFCE-RELATED"/>
    <property type="match status" value="1"/>
</dbReference>
<evidence type="ECO:0000256" key="2">
    <source>
        <dbReference type="SAM" id="MobiDB-lite"/>
    </source>
</evidence>
<evidence type="ECO:0000259" key="4">
    <source>
        <dbReference type="Pfam" id="PF02563"/>
    </source>
</evidence>
<evidence type="ECO:0000256" key="1">
    <source>
        <dbReference type="ARBA" id="ARBA00022729"/>
    </source>
</evidence>
<dbReference type="Pfam" id="PF10531">
    <property type="entry name" value="SLBB"/>
    <property type="match status" value="1"/>
</dbReference>
<evidence type="ECO:0000256" key="3">
    <source>
        <dbReference type="SAM" id="SignalP"/>
    </source>
</evidence>
<comment type="caution">
    <text evidence="6">The sequence shown here is derived from an EMBL/GenBank/DDBJ whole genome shotgun (WGS) entry which is preliminary data.</text>
</comment>
<reference evidence="6 7" key="1">
    <citation type="submission" date="2018-03" db="EMBL/GenBank/DDBJ databases">
        <title>The draft genome of Zobellella taiwanensis JCM 13381.</title>
        <authorList>
            <person name="Liu L."/>
            <person name="Li L."/>
            <person name="Wang T."/>
            <person name="Zhang X."/>
            <person name="Liang L."/>
        </authorList>
    </citation>
    <scope>NUCLEOTIDE SEQUENCE [LARGE SCALE GENOMIC DNA]</scope>
    <source>
        <strain evidence="6 7">JCM 13381</strain>
    </source>
</reference>
<dbReference type="InterPro" id="IPR049712">
    <property type="entry name" value="Poly_export"/>
</dbReference>
<dbReference type="Proteomes" id="UP000242181">
    <property type="component" value="Unassembled WGS sequence"/>
</dbReference>
<name>A0A2P7RDR2_9GAMM</name>
<feature type="signal peptide" evidence="3">
    <location>
        <begin position="1"/>
        <end position="27"/>
    </location>
</feature>
<feature type="compositionally biased region" description="Polar residues" evidence="2">
    <location>
        <begin position="41"/>
        <end position="64"/>
    </location>
</feature>
<dbReference type="AlphaFoldDB" id="A0A2P7RDR2"/>
<evidence type="ECO:0000313" key="7">
    <source>
        <dbReference type="Proteomes" id="UP000242181"/>
    </source>
</evidence>
<dbReference type="Pfam" id="PF02563">
    <property type="entry name" value="Poly_export"/>
    <property type="match status" value="1"/>
</dbReference>
<keyword evidence="1 3" id="KW-0732">Signal</keyword>
<protein>
    <submittedName>
        <fullName evidence="6">Capsid assembly protein</fullName>
    </submittedName>
</protein>
<dbReference type="RefSeq" id="WP_106451804.1">
    <property type="nucleotide sequence ID" value="NZ_PXYH01000001.1"/>
</dbReference>
<accession>A0A2P7RDR2</accession>
<dbReference type="InterPro" id="IPR003715">
    <property type="entry name" value="Poly_export_N"/>
</dbReference>
<keyword evidence="7" id="KW-1185">Reference proteome</keyword>
<feature type="chain" id="PRO_5015104084" evidence="3">
    <location>
        <begin position="28"/>
        <end position="578"/>
    </location>
</feature>
<dbReference type="OrthoDB" id="9808948at2"/>
<dbReference type="GO" id="GO:0015159">
    <property type="term" value="F:polysaccharide transmembrane transporter activity"/>
    <property type="evidence" value="ECO:0007669"/>
    <property type="project" value="InterPro"/>
</dbReference>
<proteinExistence type="predicted"/>
<dbReference type="PANTHER" id="PTHR33619">
    <property type="entry name" value="POLYSACCHARIDE EXPORT PROTEIN GFCE-RELATED"/>
    <property type="match status" value="1"/>
</dbReference>
<dbReference type="InterPro" id="IPR019554">
    <property type="entry name" value="Soluble_ligand-bd"/>
</dbReference>
<feature type="domain" description="Soluble ligand binding" evidence="5">
    <location>
        <begin position="484"/>
        <end position="530"/>
    </location>
</feature>
<feature type="domain" description="Polysaccharide export protein N-terminal" evidence="4">
    <location>
        <begin position="107"/>
        <end position="180"/>
    </location>
</feature>
<dbReference type="Gene3D" id="3.30.1950.10">
    <property type="entry name" value="wza like domain"/>
    <property type="match status" value="1"/>
</dbReference>
<feature type="region of interest" description="Disordered" evidence="2">
    <location>
        <begin position="41"/>
        <end position="82"/>
    </location>
</feature>
<dbReference type="EMBL" id="PXYH01000001">
    <property type="protein sequence ID" value="PSJ48351.1"/>
    <property type="molecule type" value="Genomic_DNA"/>
</dbReference>
<dbReference type="Gene3D" id="3.10.560.10">
    <property type="entry name" value="Outer membrane lipoprotein wza domain like"/>
    <property type="match status" value="3"/>
</dbReference>